<feature type="compositionally biased region" description="Polar residues" evidence="7">
    <location>
        <begin position="276"/>
        <end position="285"/>
    </location>
</feature>
<dbReference type="InterPro" id="IPR005115">
    <property type="entry name" value="Gly_transporter"/>
</dbReference>
<sequence length="303" mass="31882">MLTSSVAVWLLTTTPKNPEELQRDLPSAVDETGQVAQAVTQIVTTVDLVGVFFFAISGAILAVRKGYDIVGSLLLALMVGTGGGVIRDLIVNQDVPAAFRNPWYLILPVLACLAVFFKVFDGERGKHAVMLVDAVGLAVYCVVGTRIALLGGLSPVSAAVLGLVTAVGGGLLRDVVAGEPPAVFGGRGWYAVPALIGAAATSALGQAEWLSIYTMLAVMLVVLALRVVSLRREWMAPGAEITGETQRQRMDPDDAPPVPDVRDQGSPDDPPRESGQEPTTPTPQVEENGMDRAVEGDDAASRR</sequence>
<evidence type="ECO:0000259" key="9">
    <source>
        <dbReference type="Pfam" id="PF03458"/>
    </source>
</evidence>
<accession>A0AAP5T7Y2</accession>
<protein>
    <submittedName>
        <fullName evidence="10">Trimeric intracellular cation channel family protein</fullName>
    </submittedName>
</protein>
<evidence type="ECO:0000256" key="4">
    <source>
        <dbReference type="ARBA" id="ARBA00022692"/>
    </source>
</evidence>
<feature type="transmembrane region" description="Helical" evidence="8">
    <location>
        <begin position="127"/>
        <end position="149"/>
    </location>
</feature>
<proteinExistence type="inferred from homology"/>
<feature type="transmembrane region" description="Helical" evidence="8">
    <location>
        <begin position="70"/>
        <end position="90"/>
    </location>
</feature>
<gene>
    <name evidence="10" type="ORF">R4064_08790</name>
</gene>
<evidence type="ECO:0000313" key="10">
    <source>
        <dbReference type="EMBL" id="MDV7177727.1"/>
    </source>
</evidence>
<feature type="transmembrane region" description="Helical" evidence="8">
    <location>
        <begin position="155"/>
        <end position="176"/>
    </location>
</feature>
<evidence type="ECO:0000256" key="7">
    <source>
        <dbReference type="SAM" id="MobiDB-lite"/>
    </source>
</evidence>
<feature type="domain" description="Glycine transporter" evidence="9">
    <location>
        <begin position="45"/>
        <end position="117"/>
    </location>
</feature>
<feature type="region of interest" description="Disordered" evidence="7">
    <location>
        <begin position="241"/>
        <end position="303"/>
    </location>
</feature>
<evidence type="ECO:0000256" key="8">
    <source>
        <dbReference type="SAM" id="Phobius"/>
    </source>
</evidence>
<feature type="transmembrane region" description="Helical" evidence="8">
    <location>
        <begin position="188"/>
        <end position="204"/>
    </location>
</feature>
<dbReference type="Proteomes" id="UP001185728">
    <property type="component" value="Unassembled WGS sequence"/>
</dbReference>
<keyword evidence="3" id="KW-1003">Cell membrane</keyword>
<dbReference type="Pfam" id="PF03458">
    <property type="entry name" value="Gly_transporter"/>
    <property type="match status" value="2"/>
</dbReference>
<comment type="caution">
    <text evidence="10">The sequence shown here is derived from an EMBL/GenBank/DDBJ whole genome shotgun (WGS) entry which is preliminary data.</text>
</comment>
<feature type="compositionally biased region" description="Basic and acidic residues" evidence="7">
    <location>
        <begin position="260"/>
        <end position="275"/>
    </location>
</feature>
<evidence type="ECO:0000256" key="1">
    <source>
        <dbReference type="ARBA" id="ARBA00004651"/>
    </source>
</evidence>
<dbReference type="GO" id="GO:0005886">
    <property type="term" value="C:plasma membrane"/>
    <property type="evidence" value="ECO:0007669"/>
    <property type="project" value="UniProtKB-SubCell"/>
</dbReference>
<keyword evidence="5 8" id="KW-1133">Transmembrane helix</keyword>
<evidence type="ECO:0000256" key="2">
    <source>
        <dbReference type="ARBA" id="ARBA00008193"/>
    </source>
</evidence>
<feature type="domain" description="Glycine transporter" evidence="9">
    <location>
        <begin position="131"/>
        <end position="203"/>
    </location>
</feature>
<comment type="subcellular location">
    <subcellularLocation>
        <location evidence="1">Cell membrane</location>
        <topology evidence="1">Multi-pass membrane protein</topology>
    </subcellularLocation>
</comment>
<evidence type="ECO:0000256" key="6">
    <source>
        <dbReference type="ARBA" id="ARBA00023136"/>
    </source>
</evidence>
<evidence type="ECO:0000256" key="3">
    <source>
        <dbReference type="ARBA" id="ARBA00022475"/>
    </source>
</evidence>
<evidence type="ECO:0000313" key="11">
    <source>
        <dbReference type="Proteomes" id="UP001185728"/>
    </source>
</evidence>
<evidence type="ECO:0000256" key="5">
    <source>
        <dbReference type="ARBA" id="ARBA00022989"/>
    </source>
</evidence>
<keyword evidence="6 8" id="KW-0472">Membrane</keyword>
<keyword evidence="4 8" id="KW-0812">Transmembrane</keyword>
<dbReference type="PANTHER" id="PTHR30506">
    <property type="entry name" value="INNER MEMBRANE PROTEIN"/>
    <property type="match status" value="1"/>
</dbReference>
<feature type="transmembrane region" description="Helical" evidence="8">
    <location>
        <begin position="102"/>
        <end position="120"/>
    </location>
</feature>
<organism evidence="10 11">
    <name type="scientific">Micrococcus yunnanensis</name>
    <dbReference type="NCBI Taxonomy" id="566027"/>
    <lineage>
        <taxon>Bacteria</taxon>
        <taxon>Bacillati</taxon>
        <taxon>Actinomycetota</taxon>
        <taxon>Actinomycetes</taxon>
        <taxon>Micrococcales</taxon>
        <taxon>Micrococcaceae</taxon>
        <taxon>Micrococcus</taxon>
    </lineage>
</organism>
<feature type="transmembrane region" description="Helical" evidence="8">
    <location>
        <begin position="210"/>
        <end position="228"/>
    </location>
</feature>
<dbReference type="PANTHER" id="PTHR30506:SF3">
    <property type="entry name" value="UPF0126 INNER MEMBRANE PROTEIN YADS-RELATED"/>
    <property type="match status" value="1"/>
</dbReference>
<comment type="similarity">
    <text evidence="2">Belongs to the UPF0126 family.</text>
</comment>
<dbReference type="AlphaFoldDB" id="A0AAP5T7Y2"/>
<feature type="transmembrane region" description="Helical" evidence="8">
    <location>
        <begin position="42"/>
        <end position="63"/>
    </location>
</feature>
<feature type="compositionally biased region" description="Basic and acidic residues" evidence="7">
    <location>
        <begin position="289"/>
        <end position="303"/>
    </location>
</feature>
<name>A0AAP5T7Y2_9MICC</name>
<dbReference type="RefSeq" id="WP_141843405.1">
    <property type="nucleotide sequence ID" value="NZ_JAWLUK010000015.1"/>
</dbReference>
<dbReference type="EMBL" id="JAWLUK010000015">
    <property type="protein sequence ID" value="MDV7177727.1"/>
    <property type="molecule type" value="Genomic_DNA"/>
</dbReference>
<reference evidence="10" key="1">
    <citation type="submission" date="2023-10" db="EMBL/GenBank/DDBJ databases">
        <title>Development of a sustainable strategy for remediation of hydrocarbon-contaminated territories based on the waste exchange concept.</title>
        <authorList>
            <person name="Krivoruchko A."/>
        </authorList>
    </citation>
    <scope>NUCLEOTIDE SEQUENCE</scope>
    <source>
        <strain evidence="10">IEGM 1325</strain>
    </source>
</reference>